<dbReference type="Proteomes" id="UP000032266">
    <property type="component" value="Chromosome"/>
</dbReference>
<evidence type="ECO:0000313" key="2">
    <source>
        <dbReference type="Proteomes" id="UP000032266"/>
    </source>
</evidence>
<evidence type="ECO:0000313" key="1">
    <source>
        <dbReference type="EMBL" id="AJQ97579.1"/>
    </source>
</evidence>
<keyword evidence="2" id="KW-1185">Reference proteome</keyword>
<reference evidence="1 2" key="1">
    <citation type="submission" date="2014-01" db="EMBL/GenBank/DDBJ databases">
        <title>Full genme sequencing of cellulolytic bacterium Gynuella sunshinyii YC6258T gen. nov., sp. nov.</title>
        <authorList>
            <person name="Khan H."/>
            <person name="Chung E.J."/>
            <person name="Chung Y.R."/>
        </authorList>
    </citation>
    <scope>NUCLEOTIDE SEQUENCE [LARGE SCALE GENOMIC DNA]</scope>
    <source>
        <strain evidence="1 2">YC6258</strain>
    </source>
</reference>
<dbReference type="HOGENOM" id="CLU_3216909_0_0_6"/>
<accession>A0A0C5W4N8</accession>
<proteinExistence type="predicted"/>
<dbReference type="EMBL" id="CP007142">
    <property type="protein sequence ID" value="AJQ97579.1"/>
    <property type="molecule type" value="Genomic_DNA"/>
</dbReference>
<dbReference type="STRING" id="1445510.YC6258_05550"/>
<protein>
    <submittedName>
        <fullName evidence="1">Uncharacterized protein</fullName>
    </submittedName>
</protein>
<dbReference type="KEGG" id="gsn:YC6258_05550"/>
<name>A0A0C5W4N8_9GAMM</name>
<organism evidence="1 2">
    <name type="scientific">Gynuella sunshinyii YC6258</name>
    <dbReference type="NCBI Taxonomy" id="1445510"/>
    <lineage>
        <taxon>Bacteria</taxon>
        <taxon>Pseudomonadati</taxon>
        <taxon>Pseudomonadota</taxon>
        <taxon>Gammaproteobacteria</taxon>
        <taxon>Oceanospirillales</taxon>
        <taxon>Saccharospirillaceae</taxon>
        <taxon>Gynuella</taxon>
    </lineage>
</organism>
<dbReference type="AlphaFoldDB" id="A0A0C5W4N8"/>
<sequence>MLFNHVHTSHYELITLPISLDHFLDLALSAFVTTGNNDNLITLL</sequence>
<gene>
    <name evidence="1" type="ORF">YC6258_05550</name>
</gene>